<dbReference type="GO" id="GO:0015074">
    <property type="term" value="P:DNA integration"/>
    <property type="evidence" value="ECO:0007669"/>
    <property type="project" value="InterPro"/>
</dbReference>
<feature type="domain" description="Integrase catalytic" evidence="1">
    <location>
        <begin position="1"/>
        <end position="152"/>
    </location>
</feature>
<evidence type="ECO:0000313" key="2">
    <source>
        <dbReference type="EnsemblMetazoa" id="AFUN007426-PA"/>
    </source>
</evidence>
<dbReference type="InterPro" id="IPR001584">
    <property type="entry name" value="Integrase_cat-core"/>
</dbReference>
<dbReference type="VEuPathDB" id="VectorBase:AFUN2_003000"/>
<dbReference type="InterPro" id="IPR012337">
    <property type="entry name" value="RNaseH-like_sf"/>
</dbReference>
<protein>
    <submittedName>
        <fullName evidence="2">Integrase catalytic domain-containing protein</fullName>
    </submittedName>
</protein>
<dbReference type="GO" id="GO:0003676">
    <property type="term" value="F:nucleic acid binding"/>
    <property type="evidence" value="ECO:0007669"/>
    <property type="project" value="InterPro"/>
</dbReference>
<dbReference type="SUPFAM" id="SSF53098">
    <property type="entry name" value="Ribonuclease H-like"/>
    <property type="match status" value="1"/>
</dbReference>
<organism evidence="2">
    <name type="scientific">Anopheles funestus</name>
    <name type="common">African malaria mosquito</name>
    <dbReference type="NCBI Taxonomy" id="62324"/>
    <lineage>
        <taxon>Eukaryota</taxon>
        <taxon>Metazoa</taxon>
        <taxon>Ecdysozoa</taxon>
        <taxon>Arthropoda</taxon>
        <taxon>Hexapoda</taxon>
        <taxon>Insecta</taxon>
        <taxon>Pterygota</taxon>
        <taxon>Neoptera</taxon>
        <taxon>Endopterygota</taxon>
        <taxon>Diptera</taxon>
        <taxon>Nematocera</taxon>
        <taxon>Culicoidea</taxon>
        <taxon>Culicidae</taxon>
        <taxon>Anophelinae</taxon>
        <taxon>Anopheles</taxon>
    </lineage>
</organism>
<proteinExistence type="predicted"/>
<dbReference type="PROSITE" id="PS50994">
    <property type="entry name" value="INTEGRASE"/>
    <property type="match status" value="1"/>
</dbReference>
<sequence>MDATCKQYRYILTMVDGFSKFVWLYLTRTMNTEEVLQKLQNWSSIFGLPSRVVTDRGAAFTAKAQEIRNNAKKAIEQAETGYKEQFDKKSIAEYGYQVGDLVAIKRTQFISGKKLANEFLGPRITKVNRNGRYKVERAADFEAPRVTATSEDNIKLCA</sequence>
<reference evidence="2" key="1">
    <citation type="submission" date="2020-05" db="UniProtKB">
        <authorList>
            <consortium name="EnsemblMetazoa"/>
        </authorList>
    </citation>
    <scope>IDENTIFICATION</scope>
    <source>
        <strain evidence="2">FUMOZ</strain>
    </source>
</reference>
<dbReference type="EnsemblMetazoa" id="AFUN007426-RA">
    <property type="protein sequence ID" value="AFUN007426-PA"/>
    <property type="gene ID" value="AFUN007426"/>
</dbReference>
<dbReference type="VEuPathDB" id="VectorBase:AFUN007426"/>
<dbReference type="PANTHER" id="PTHR37984:SF5">
    <property type="entry name" value="PROTEIN NYNRIN-LIKE"/>
    <property type="match status" value="1"/>
</dbReference>
<dbReference type="VEuPathDB" id="VectorBase:AFUN2_012660"/>
<dbReference type="Gene3D" id="3.30.420.10">
    <property type="entry name" value="Ribonuclease H-like superfamily/Ribonuclease H"/>
    <property type="match status" value="1"/>
</dbReference>
<evidence type="ECO:0000259" key="1">
    <source>
        <dbReference type="PROSITE" id="PS50994"/>
    </source>
</evidence>
<dbReference type="AlphaFoldDB" id="A0A182RMF4"/>
<dbReference type="Pfam" id="PF00665">
    <property type="entry name" value="rve"/>
    <property type="match status" value="1"/>
</dbReference>
<dbReference type="InterPro" id="IPR036397">
    <property type="entry name" value="RNaseH_sf"/>
</dbReference>
<dbReference type="PANTHER" id="PTHR37984">
    <property type="entry name" value="PROTEIN CBG26694"/>
    <property type="match status" value="1"/>
</dbReference>
<accession>A0A182RMF4</accession>
<dbReference type="InterPro" id="IPR050951">
    <property type="entry name" value="Retrovirus_Pol_polyprotein"/>
</dbReference>
<name>A0A182RMF4_ANOFN</name>